<gene>
    <name evidence="1" type="ORF">HNQ82_002150</name>
</gene>
<dbReference type="AlphaFoldDB" id="A0A7X0DA19"/>
<evidence type="ECO:0000313" key="2">
    <source>
        <dbReference type="Proteomes" id="UP000523528"/>
    </source>
</evidence>
<sequence>MSDSFFKDFDQSNVSDLFDQDYGRDFQFPLPDGHVTPSIDLNTFSSFDHFNHIFDHHDPLKYVYKFKFKPFHLNVDNLHFVKPHYVDSYVRKDGTVVQGYWRDGDGDTSINRMTEQGGGYLRSNPDHTTLNNLKSNL</sequence>
<organism evidence="1 2">
    <name type="scientific">Anoxybacillus tengchongensis</name>
    <dbReference type="NCBI Taxonomy" id="576944"/>
    <lineage>
        <taxon>Bacteria</taxon>
        <taxon>Bacillati</taxon>
        <taxon>Bacillota</taxon>
        <taxon>Bacilli</taxon>
        <taxon>Bacillales</taxon>
        <taxon>Anoxybacillaceae</taxon>
        <taxon>Anoxybacillus</taxon>
    </lineage>
</organism>
<dbReference type="EMBL" id="JACHES010000009">
    <property type="protein sequence ID" value="MBB6177317.1"/>
    <property type="molecule type" value="Genomic_DNA"/>
</dbReference>
<evidence type="ECO:0000313" key="1">
    <source>
        <dbReference type="EMBL" id="MBB6177317.1"/>
    </source>
</evidence>
<dbReference type="RefSeq" id="WP_183249440.1">
    <property type="nucleotide sequence ID" value="NZ_JACHES010000009.1"/>
</dbReference>
<accession>A0A7X0DA19</accession>
<name>A0A7X0DA19_9BACL</name>
<protein>
    <submittedName>
        <fullName evidence="1">Uncharacterized protein</fullName>
    </submittedName>
</protein>
<dbReference type="Proteomes" id="UP000523528">
    <property type="component" value="Unassembled WGS sequence"/>
</dbReference>
<keyword evidence="2" id="KW-1185">Reference proteome</keyword>
<proteinExistence type="predicted"/>
<comment type="caution">
    <text evidence="1">The sequence shown here is derived from an EMBL/GenBank/DDBJ whole genome shotgun (WGS) entry which is preliminary data.</text>
</comment>
<reference evidence="1 2" key="1">
    <citation type="submission" date="2020-08" db="EMBL/GenBank/DDBJ databases">
        <title>Genomic Encyclopedia of Type Strains, Phase IV (KMG-IV): sequencing the most valuable type-strain genomes for metagenomic binning, comparative biology and taxonomic classification.</title>
        <authorList>
            <person name="Goeker M."/>
        </authorList>
    </citation>
    <scope>NUCLEOTIDE SEQUENCE [LARGE SCALE GENOMIC DNA]</scope>
    <source>
        <strain evidence="1 2">DSM 23211</strain>
    </source>
</reference>